<keyword evidence="3" id="KW-1185">Reference proteome</keyword>
<feature type="transmembrane region" description="Helical" evidence="1">
    <location>
        <begin position="39"/>
        <end position="56"/>
    </location>
</feature>
<reference evidence="2 3" key="1">
    <citation type="submission" date="2016-10" db="EMBL/GenBank/DDBJ databases">
        <authorList>
            <person name="de Groot N.N."/>
        </authorList>
    </citation>
    <scope>NUCLEOTIDE SEQUENCE [LARGE SCALE GENOMIC DNA]</scope>
    <source>
        <strain evidence="2 3">DSM 26424</strain>
    </source>
</reference>
<dbReference type="EMBL" id="FNEJ01000038">
    <property type="protein sequence ID" value="SDJ50893.1"/>
    <property type="molecule type" value="Genomic_DNA"/>
</dbReference>
<dbReference type="RefSeq" id="WP_089852149.1">
    <property type="nucleotide sequence ID" value="NZ_FNEJ01000038.1"/>
</dbReference>
<keyword evidence="1" id="KW-1133">Transmembrane helix</keyword>
<gene>
    <name evidence="2" type="ORF">SAMN04487993_103821</name>
</gene>
<feature type="transmembrane region" description="Helical" evidence="1">
    <location>
        <begin position="88"/>
        <end position="109"/>
    </location>
</feature>
<evidence type="ECO:0000313" key="3">
    <source>
        <dbReference type="Proteomes" id="UP000199093"/>
    </source>
</evidence>
<sequence length="121" mass="13637">MHRRLFTIVLLTSLTAAAISFLALAPHHGIQSSYRMLAHLEHVLAFGLLMVPAALLRPHWLHWLWPMGIAFAGVIELLQPQFGRRADLMHWVSSSFGIVLITFGTWLALSIVDLIRHRDGP</sequence>
<evidence type="ECO:0000256" key="1">
    <source>
        <dbReference type="SAM" id="Phobius"/>
    </source>
</evidence>
<evidence type="ECO:0008006" key="4">
    <source>
        <dbReference type="Google" id="ProtNLM"/>
    </source>
</evidence>
<organism evidence="2 3">
    <name type="scientific">Salipiger marinus</name>
    <dbReference type="NCBI Taxonomy" id="555512"/>
    <lineage>
        <taxon>Bacteria</taxon>
        <taxon>Pseudomonadati</taxon>
        <taxon>Pseudomonadota</taxon>
        <taxon>Alphaproteobacteria</taxon>
        <taxon>Rhodobacterales</taxon>
        <taxon>Roseobacteraceae</taxon>
        <taxon>Salipiger</taxon>
    </lineage>
</organism>
<keyword evidence="1" id="KW-0812">Transmembrane</keyword>
<dbReference type="OrthoDB" id="582407at2"/>
<evidence type="ECO:0000313" key="2">
    <source>
        <dbReference type="EMBL" id="SDJ50893.1"/>
    </source>
</evidence>
<feature type="transmembrane region" description="Helical" evidence="1">
    <location>
        <begin position="63"/>
        <end position="82"/>
    </location>
</feature>
<proteinExistence type="predicted"/>
<dbReference type="AlphaFoldDB" id="A0A1G8UAY1"/>
<keyword evidence="1" id="KW-0472">Membrane</keyword>
<accession>A0A1G8UAY1</accession>
<protein>
    <recommendedName>
        <fullName evidence="4">VanZ like family protein</fullName>
    </recommendedName>
</protein>
<dbReference type="Proteomes" id="UP000199093">
    <property type="component" value="Unassembled WGS sequence"/>
</dbReference>
<name>A0A1G8UAY1_9RHOB</name>